<dbReference type="STRING" id="365046.Rta_11610"/>
<dbReference type="AlphaFoldDB" id="F5Y129"/>
<evidence type="ECO:0000313" key="11">
    <source>
        <dbReference type="Proteomes" id="UP000008385"/>
    </source>
</evidence>
<dbReference type="PATRIC" id="fig|365046.3.peg.1188"/>
<keyword evidence="5 6" id="KW-0408">Iron</keyword>
<dbReference type="PROSITE" id="PS51257">
    <property type="entry name" value="PROKAR_LIPOPROTEIN"/>
    <property type="match status" value="1"/>
</dbReference>
<dbReference type="Gene3D" id="1.10.760.10">
    <property type="entry name" value="Cytochrome c-like domain"/>
    <property type="match status" value="2"/>
</dbReference>
<organism evidence="10 11">
    <name type="scientific">Ramlibacter tataouinensis (strain ATCC BAA-407 / DSM 14655 / LMG 21543 / TTB310)</name>
    <dbReference type="NCBI Taxonomy" id="365046"/>
    <lineage>
        <taxon>Bacteria</taxon>
        <taxon>Pseudomonadati</taxon>
        <taxon>Pseudomonadota</taxon>
        <taxon>Betaproteobacteria</taxon>
        <taxon>Burkholderiales</taxon>
        <taxon>Comamonadaceae</taxon>
        <taxon>Ramlibacter</taxon>
    </lineage>
</organism>
<dbReference type="PANTHER" id="PTHR33751">
    <property type="entry name" value="CBB3-TYPE CYTOCHROME C OXIDASE SUBUNIT FIXP"/>
    <property type="match status" value="1"/>
</dbReference>
<gene>
    <name evidence="10" type="ordered locus">Rta_11610</name>
</gene>
<name>F5Y129_RAMTT</name>
<feature type="chain" id="PRO_5003329571" description="Cytochrome c domain-containing protein" evidence="8">
    <location>
        <begin position="21"/>
        <end position="334"/>
    </location>
</feature>
<feature type="domain" description="Cytochrome c" evidence="9">
    <location>
        <begin position="175"/>
        <end position="258"/>
    </location>
</feature>
<evidence type="ECO:0000256" key="5">
    <source>
        <dbReference type="ARBA" id="ARBA00023004"/>
    </source>
</evidence>
<evidence type="ECO:0000313" key="10">
    <source>
        <dbReference type="EMBL" id="AEG92247.1"/>
    </source>
</evidence>
<evidence type="ECO:0000256" key="1">
    <source>
        <dbReference type="ARBA" id="ARBA00022448"/>
    </source>
</evidence>
<dbReference type="EMBL" id="CP000245">
    <property type="protein sequence ID" value="AEG92247.1"/>
    <property type="molecule type" value="Genomic_DNA"/>
</dbReference>
<dbReference type="GO" id="GO:0020037">
    <property type="term" value="F:heme binding"/>
    <property type="evidence" value="ECO:0007669"/>
    <property type="project" value="InterPro"/>
</dbReference>
<dbReference type="RefSeq" id="WP_013900480.1">
    <property type="nucleotide sequence ID" value="NC_015677.1"/>
</dbReference>
<feature type="region of interest" description="Disordered" evidence="7">
    <location>
        <begin position="275"/>
        <end position="334"/>
    </location>
</feature>
<dbReference type="InterPro" id="IPR009056">
    <property type="entry name" value="Cyt_c-like_dom"/>
</dbReference>
<evidence type="ECO:0000256" key="2">
    <source>
        <dbReference type="ARBA" id="ARBA00022617"/>
    </source>
</evidence>
<evidence type="ECO:0000259" key="9">
    <source>
        <dbReference type="PROSITE" id="PS51007"/>
    </source>
</evidence>
<dbReference type="HOGENOM" id="CLU_831221_0_0_4"/>
<proteinExistence type="predicted"/>
<dbReference type="InterPro" id="IPR036909">
    <property type="entry name" value="Cyt_c-like_dom_sf"/>
</dbReference>
<dbReference type="InterPro" id="IPR050597">
    <property type="entry name" value="Cytochrome_c_Oxidase_Subunit"/>
</dbReference>
<dbReference type="PROSITE" id="PS51007">
    <property type="entry name" value="CYTC"/>
    <property type="match status" value="2"/>
</dbReference>
<feature type="compositionally biased region" description="Low complexity" evidence="7">
    <location>
        <begin position="314"/>
        <end position="334"/>
    </location>
</feature>
<evidence type="ECO:0000256" key="3">
    <source>
        <dbReference type="ARBA" id="ARBA00022723"/>
    </source>
</evidence>
<feature type="signal peptide" evidence="8">
    <location>
        <begin position="1"/>
        <end position="20"/>
    </location>
</feature>
<dbReference type="KEGG" id="rta:Rta_11610"/>
<dbReference type="GO" id="GO:0009055">
    <property type="term" value="F:electron transfer activity"/>
    <property type="evidence" value="ECO:0007669"/>
    <property type="project" value="InterPro"/>
</dbReference>
<reference evidence="11" key="1">
    <citation type="submission" date="2006-01" db="EMBL/GenBank/DDBJ databases">
        <title>Genome of the cyst-dividing bacterium Ramlibacter tataouinensis.</title>
        <authorList>
            <person name="Barakat M."/>
            <person name="Ortet P."/>
            <person name="De Luca G."/>
            <person name="Jourlin-Castelli C."/>
            <person name="Ansaldi M."/>
            <person name="Py B."/>
            <person name="Fichant G."/>
            <person name="Coutinho P."/>
            <person name="Voulhoux R."/>
            <person name="Bastien O."/>
            <person name="Roy S."/>
            <person name="Marechal E."/>
            <person name="Henrissat B."/>
            <person name="Quentin Y."/>
            <person name="Noirot P."/>
            <person name="Filloux A."/>
            <person name="Mejean V."/>
            <person name="DuBow M."/>
            <person name="Barras F."/>
            <person name="Heulin T."/>
        </authorList>
    </citation>
    <scope>NUCLEOTIDE SEQUENCE [LARGE SCALE GENOMIC DNA]</scope>
    <source>
        <strain evidence="11">ATCC BAA-407 / DSM 14655 / LMG 21543 / TTB310</strain>
    </source>
</reference>
<sequence length="334" mass="32659">MKVPPSLALLLACLIAVALAGCDRGEQAAAPAAGAASAPAAPASAPASAPAMAPPLVPAQVAMAAVGTPEQIEAGRQLATQGAGAAAACLACHGANGEGQPQTGFPRLAAQGRLYLAHQLDSYANGSRKHPVMSPIASAMNAEQRLAAAAYYASLGGAPAGVAPAAAPRLPPEPVLAGRGDESRQLQACANCHGPQGIGDAAYNPYLAGQHAAYLLSALAEWKSGARNNDPSRQMPAIAKALTDTEAKALATYYAALPAPAPRNAQAVAVAPGSAAGTASQSGPTGATAPNLGIGTEQGAPLTGGAQGQGVGGAATNPANTPNAPQQQQTPNRP</sequence>
<evidence type="ECO:0000256" key="8">
    <source>
        <dbReference type="SAM" id="SignalP"/>
    </source>
</evidence>
<protein>
    <recommendedName>
        <fullName evidence="9">Cytochrome c domain-containing protein</fullName>
    </recommendedName>
</protein>
<evidence type="ECO:0000256" key="6">
    <source>
        <dbReference type="PROSITE-ProRule" id="PRU00433"/>
    </source>
</evidence>
<dbReference type="SUPFAM" id="SSF46626">
    <property type="entry name" value="Cytochrome c"/>
    <property type="match status" value="2"/>
</dbReference>
<keyword evidence="2 6" id="KW-0349">Heme</keyword>
<evidence type="ECO:0000256" key="4">
    <source>
        <dbReference type="ARBA" id="ARBA00022982"/>
    </source>
</evidence>
<accession>F5Y129</accession>
<dbReference type="PANTHER" id="PTHR33751:SF9">
    <property type="entry name" value="CYTOCHROME C4"/>
    <property type="match status" value="1"/>
</dbReference>
<evidence type="ECO:0000256" key="7">
    <source>
        <dbReference type="SAM" id="MobiDB-lite"/>
    </source>
</evidence>
<dbReference type="eggNOG" id="COG2863">
    <property type="taxonomic scope" value="Bacteria"/>
</dbReference>
<feature type="domain" description="Cytochrome c" evidence="9">
    <location>
        <begin position="70"/>
        <end position="156"/>
    </location>
</feature>
<keyword evidence="3 6" id="KW-0479">Metal-binding</keyword>
<dbReference type="Proteomes" id="UP000008385">
    <property type="component" value="Chromosome"/>
</dbReference>
<dbReference type="OrthoDB" id="9773456at2"/>
<keyword evidence="1" id="KW-0813">Transport</keyword>
<reference evidence="10 11" key="2">
    <citation type="journal article" date="2011" name="PLoS ONE">
        <title>The Cyst-Dividing Bacterium Ramlibacter tataouinensis TTB310 Genome Reveals a Well-Stocked Toolbox for Adaptation to a Desert Environment.</title>
        <authorList>
            <person name="De Luca G."/>
            <person name="Barakat M."/>
            <person name="Ortet P."/>
            <person name="Fochesato S."/>
            <person name="Jourlin-Castelli C."/>
            <person name="Ansaldi M."/>
            <person name="Py B."/>
            <person name="Fichant G."/>
            <person name="Coutinho P.M."/>
            <person name="Voulhoux R."/>
            <person name="Bastien O."/>
            <person name="Marechal E."/>
            <person name="Henrissat B."/>
            <person name="Quentin Y."/>
            <person name="Noirot P."/>
            <person name="Filloux A."/>
            <person name="Mejean V."/>
            <person name="Dubow M.S."/>
            <person name="Barras F."/>
            <person name="Barbe V."/>
            <person name="Weissenbach J."/>
            <person name="Mihalcescu I."/>
            <person name="Vermeglio A."/>
            <person name="Achouak W."/>
            <person name="Heulin T."/>
        </authorList>
    </citation>
    <scope>NUCLEOTIDE SEQUENCE [LARGE SCALE GENOMIC DNA]</scope>
    <source>
        <strain evidence="11">ATCC BAA-407 / DSM 14655 / LMG 21543 / TTB310</strain>
    </source>
</reference>
<keyword evidence="8" id="KW-0732">Signal</keyword>
<dbReference type="GO" id="GO:0046872">
    <property type="term" value="F:metal ion binding"/>
    <property type="evidence" value="ECO:0007669"/>
    <property type="project" value="UniProtKB-KW"/>
</dbReference>
<keyword evidence="11" id="KW-1185">Reference proteome</keyword>
<dbReference type="Pfam" id="PF00034">
    <property type="entry name" value="Cytochrom_C"/>
    <property type="match status" value="2"/>
</dbReference>
<keyword evidence="4" id="KW-0249">Electron transport</keyword>